<keyword evidence="3" id="KW-1185">Reference proteome</keyword>
<dbReference type="InterPro" id="IPR041656">
    <property type="entry name" value="TPR_5"/>
</dbReference>
<evidence type="ECO:0000313" key="3">
    <source>
        <dbReference type="Proteomes" id="UP000626982"/>
    </source>
</evidence>
<protein>
    <recommendedName>
        <fullName evidence="1">Tetratrico peptide repeat group 5 domain-containing protein</fullName>
    </recommendedName>
</protein>
<accession>A0ABQ2KM69</accession>
<dbReference type="InterPro" id="IPR011990">
    <property type="entry name" value="TPR-like_helical_dom_sf"/>
</dbReference>
<name>A0ABQ2KM69_9MICO</name>
<dbReference type="EMBL" id="BMLM01000002">
    <property type="protein sequence ID" value="GGN87377.1"/>
    <property type="molecule type" value="Genomic_DNA"/>
</dbReference>
<evidence type="ECO:0000313" key="2">
    <source>
        <dbReference type="EMBL" id="GGN87377.1"/>
    </source>
</evidence>
<gene>
    <name evidence="2" type="ORF">GCM10010968_21860</name>
</gene>
<evidence type="ECO:0000259" key="1">
    <source>
        <dbReference type="Pfam" id="PF12688"/>
    </source>
</evidence>
<reference evidence="3" key="1">
    <citation type="journal article" date="2019" name="Int. J. Syst. Evol. Microbiol.">
        <title>The Global Catalogue of Microorganisms (GCM) 10K type strain sequencing project: providing services to taxonomists for standard genome sequencing and annotation.</title>
        <authorList>
            <consortium name="The Broad Institute Genomics Platform"/>
            <consortium name="The Broad Institute Genome Sequencing Center for Infectious Disease"/>
            <person name="Wu L."/>
            <person name="Ma J."/>
        </authorList>
    </citation>
    <scope>NUCLEOTIDE SEQUENCE [LARGE SCALE GENOMIC DNA]</scope>
    <source>
        <strain evidence="3">CGMCC 1.6960</strain>
    </source>
</reference>
<proteinExistence type="predicted"/>
<dbReference type="SUPFAM" id="SSF48452">
    <property type="entry name" value="TPR-like"/>
    <property type="match status" value="1"/>
</dbReference>
<dbReference type="RefSeq" id="WP_188718342.1">
    <property type="nucleotide sequence ID" value="NZ_BAABBD010000003.1"/>
</dbReference>
<organism evidence="2 3">
    <name type="scientific">Agrococcus terreus</name>
    <dbReference type="NCBI Taxonomy" id="574649"/>
    <lineage>
        <taxon>Bacteria</taxon>
        <taxon>Bacillati</taxon>
        <taxon>Actinomycetota</taxon>
        <taxon>Actinomycetes</taxon>
        <taxon>Micrococcales</taxon>
        <taxon>Microbacteriaceae</taxon>
        <taxon>Agrococcus</taxon>
    </lineage>
</organism>
<feature type="domain" description="Tetratrico peptide repeat group 5" evidence="1">
    <location>
        <begin position="49"/>
        <end position="165"/>
    </location>
</feature>
<dbReference type="Gene3D" id="1.25.40.10">
    <property type="entry name" value="Tetratricopeptide repeat domain"/>
    <property type="match status" value="1"/>
</dbReference>
<dbReference type="Pfam" id="PF12688">
    <property type="entry name" value="TPR_5"/>
    <property type="match status" value="1"/>
</dbReference>
<dbReference type="Proteomes" id="UP000626982">
    <property type="component" value="Unassembled WGS sequence"/>
</dbReference>
<comment type="caution">
    <text evidence="2">The sequence shown here is derived from an EMBL/GenBank/DDBJ whole genome shotgun (WGS) entry which is preliminary data.</text>
</comment>
<sequence length="168" mass="17971">MSEGWEAEVAALWEADVAALWEDEGLEDDARVAPMRALAERAPHLATGLFELAGAHDAAGREAEADGFYRAAAEAGLAEADPAREAQRVIQHASTLRNLGRLDEAIGMLQAATPHPSTRAAREAFLALALHSAGRHDEALRVALEALAPTLPLYRRSVLAYAEDLTGR</sequence>